<protein>
    <submittedName>
        <fullName evidence="1">Uncharacterized protein</fullName>
    </submittedName>
</protein>
<organism evidence="1 2">
    <name type="scientific">Exophiala oligosperma</name>
    <dbReference type="NCBI Taxonomy" id="215243"/>
    <lineage>
        <taxon>Eukaryota</taxon>
        <taxon>Fungi</taxon>
        <taxon>Dikarya</taxon>
        <taxon>Ascomycota</taxon>
        <taxon>Pezizomycotina</taxon>
        <taxon>Eurotiomycetes</taxon>
        <taxon>Chaetothyriomycetidae</taxon>
        <taxon>Chaetothyriales</taxon>
        <taxon>Herpotrichiellaceae</taxon>
        <taxon>Exophiala</taxon>
    </lineage>
</organism>
<evidence type="ECO:0000313" key="1">
    <source>
        <dbReference type="EMBL" id="KIW43568.1"/>
    </source>
</evidence>
<keyword evidence="2" id="KW-1185">Reference proteome</keyword>
<gene>
    <name evidence="1" type="ORF">PV06_04659</name>
</gene>
<dbReference type="AlphaFoldDB" id="A0A0D2DKT5"/>
<reference evidence="1 2" key="1">
    <citation type="submission" date="2015-01" db="EMBL/GenBank/DDBJ databases">
        <title>The Genome Sequence of Exophiala oligosperma CBS72588.</title>
        <authorList>
            <consortium name="The Broad Institute Genomics Platform"/>
            <person name="Cuomo C."/>
            <person name="de Hoog S."/>
            <person name="Gorbushina A."/>
            <person name="Stielow B."/>
            <person name="Teixiera M."/>
            <person name="Abouelleil A."/>
            <person name="Chapman S.B."/>
            <person name="Priest M."/>
            <person name="Young S.K."/>
            <person name="Wortman J."/>
            <person name="Nusbaum C."/>
            <person name="Birren B."/>
        </authorList>
    </citation>
    <scope>NUCLEOTIDE SEQUENCE [LARGE SCALE GENOMIC DNA]</scope>
    <source>
        <strain evidence="1 2">CBS 72588</strain>
    </source>
</reference>
<evidence type="ECO:0000313" key="2">
    <source>
        <dbReference type="Proteomes" id="UP000053342"/>
    </source>
</evidence>
<sequence length="141" mass="16408">MRARAREREREKQELQISVGIHTSYFACVALVPITTSTTTTTITAVLSFTHEVRLMMHTRIRIPESHIQNSRERVSALQSEKILFFFLELDISCRGFVCVSCRVLFENRQLNSSMHFAYADWCTYPSVFMSARCLLRTKHN</sequence>
<dbReference type="EMBL" id="KN847335">
    <property type="protein sequence ID" value="KIW43568.1"/>
    <property type="molecule type" value="Genomic_DNA"/>
</dbReference>
<dbReference type="VEuPathDB" id="FungiDB:PV06_04659"/>
<dbReference type="Proteomes" id="UP000053342">
    <property type="component" value="Unassembled WGS sequence"/>
</dbReference>
<dbReference type="GeneID" id="27356733"/>
<proteinExistence type="predicted"/>
<name>A0A0D2DKT5_9EURO</name>
<accession>A0A0D2DKT5</accession>
<dbReference type="HOGENOM" id="CLU_1825293_0_0_1"/>
<dbReference type="RefSeq" id="XP_016263784.1">
    <property type="nucleotide sequence ID" value="XM_016405578.1"/>
</dbReference>